<evidence type="ECO:0000256" key="4">
    <source>
        <dbReference type="ARBA" id="ARBA00022692"/>
    </source>
</evidence>
<dbReference type="InterPro" id="IPR006639">
    <property type="entry name" value="Preselin/SPP"/>
</dbReference>
<dbReference type="SMART" id="SM00730">
    <property type="entry name" value="PSN"/>
    <property type="match status" value="1"/>
</dbReference>
<dbReference type="GO" id="GO:0033619">
    <property type="term" value="P:membrane protein proteolysis"/>
    <property type="evidence" value="ECO:0007669"/>
    <property type="project" value="TreeGrafter"/>
</dbReference>
<evidence type="ECO:0000256" key="6">
    <source>
        <dbReference type="ARBA" id="ARBA00022989"/>
    </source>
</evidence>
<protein>
    <submittedName>
        <fullName evidence="10">Signal peptide peptidase-like 3</fullName>
    </submittedName>
</protein>
<dbReference type="AlphaFoldDB" id="A0A6I9PQ41"/>
<gene>
    <name evidence="10" type="primary">LOC104961044</name>
</gene>
<dbReference type="GO" id="GO:0042500">
    <property type="term" value="F:aspartic endopeptidase activity, intramembrane cleaving"/>
    <property type="evidence" value="ECO:0007669"/>
    <property type="project" value="InterPro"/>
</dbReference>
<dbReference type="GO" id="GO:0098553">
    <property type="term" value="C:lumenal side of endoplasmic reticulum membrane"/>
    <property type="evidence" value="ECO:0007669"/>
    <property type="project" value="TreeGrafter"/>
</dbReference>
<keyword evidence="9" id="KW-1185">Reference proteome</keyword>
<accession>A0A6I9PQ41</accession>
<keyword evidence="5" id="KW-0378">Hydrolase</keyword>
<evidence type="ECO:0000256" key="5">
    <source>
        <dbReference type="ARBA" id="ARBA00022801"/>
    </source>
</evidence>
<evidence type="ECO:0000313" key="9">
    <source>
        <dbReference type="Proteomes" id="UP000504611"/>
    </source>
</evidence>
<dbReference type="Proteomes" id="UP000504611">
    <property type="component" value="Unplaced"/>
</dbReference>
<keyword evidence="7 8" id="KW-0472">Membrane</keyword>
<evidence type="ECO:0000256" key="3">
    <source>
        <dbReference type="ARBA" id="ARBA00006859"/>
    </source>
</evidence>
<dbReference type="Pfam" id="PF04258">
    <property type="entry name" value="Peptidase_A22B"/>
    <property type="match status" value="1"/>
</dbReference>
<dbReference type="PANTHER" id="PTHR12174">
    <property type="entry name" value="SIGNAL PEPTIDE PEPTIDASE"/>
    <property type="match status" value="1"/>
</dbReference>
<reference evidence="10" key="1">
    <citation type="submission" date="2025-08" db="UniProtKB">
        <authorList>
            <consortium name="RefSeq"/>
        </authorList>
    </citation>
    <scope>IDENTIFICATION</scope>
    <source>
        <tissue evidence="10">Muscle</tissue>
    </source>
</reference>
<comment type="similarity">
    <text evidence="3">Belongs to the peptidase A22B family.</text>
</comment>
<dbReference type="OrthoDB" id="29661at2759"/>
<feature type="transmembrane region" description="Helical" evidence="8">
    <location>
        <begin position="128"/>
        <end position="149"/>
    </location>
</feature>
<proteinExistence type="inferred from homology"/>
<dbReference type="GO" id="GO:0098554">
    <property type="term" value="C:cytoplasmic side of endoplasmic reticulum membrane"/>
    <property type="evidence" value="ECO:0007669"/>
    <property type="project" value="TreeGrafter"/>
</dbReference>
<evidence type="ECO:0000256" key="8">
    <source>
        <dbReference type="SAM" id="Phobius"/>
    </source>
</evidence>
<keyword evidence="6 8" id="KW-1133">Transmembrane helix</keyword>
<comment type="subcellular location">
    <subcellularLocation>
        <location evidence="1">Endomembrane system</location>
        <topology evidence="1">Multi-pass membrane protein</topology>
    </subcellularLocation>
    <subcellularLocation>
        <location evidence="2">Membrane</location>
        <topology evidence="2">Multi-pass membrane protein</topology>
        <orientation evidence="2">Lumenal side</orientation>
    </subcellularLocation>
</comment>
<organism evidence="9 10">
    <name type="scientific">Notothenia coriiceps</name>
    <name type="common">black rockcod</name>
    <dbReference type="NCBI Taxonomy" id="8208"/>
    <lineage>
        <taxon>Eukaryota</taxon>
        <taxon>Metazoa</taxon>
        <taxon>Chordata</taxon>
        <taxon>Craniata</taxon>
        <taxon>Vertebrata</taxon>
        <taxon>Euteleostomi</taxon>
        <taxon>Actinopterygii</taxon>
        <taxon>Neopterygii</taxon>
        <taxon>Teleostei</taxon>
        <taxon>Neoteleostei</taxon>
        <taxon>Acanthomorphata</taxon>
        <taxon>Eupercaria</taxon>
        <taxon>Perciformes</taxon>
        <taxon>Notothenioidei</taxon>
        <taxon>Nototheniidae</taxon>
        <taxon>Notothenia</taxon>
    </lineage>
</organism>
<feature type="transmembrane region" description="Helical" evidence="8">
    <location>
        <begin position="104"/>
        <end position="122"/>
    </location>
</feature>
<dbReference type="PANTHER" id="PTHR12174:SF22">
    <property type="entry name" value="SIGNAL PEPTIDE PEPTIDASE-LIKE 3"/>
    <property type="match status" value="1"/>
</dbReference>
<evidence type="ECO:0000256" key="1">
    <source>
        <dbReference type="ARBA" id="ARBA00004127"/>
    </source>
</evidence>
<dbReference type="RefSeq" id="XP_010787551.1">
    <property type="nucleotide sequence ID" value="XM_010789249.1"/>
</dbReference>
<dbReference type="GeneID" id="104961044"/>
<dbReference type="InterPro" id="IPR007369">
    <property type="entry name" value="Peptidase_A22B_SPP"/>
</dbReference>
<dbReference type="GO" id="GO:0006465">
    <property type="term" value="P:signal peptide processing"/>
    <property type="evidence" value="ECO:0007669"/>
    <property type="project" value="TreeGrafter"/>
</dbReference>
<dbReference type="GO" id="GO:0030660">
    <property type="term" value="C:Golgi-associated vesicle membrane"/>
    <property type="evidence" value="ECO:0007669"/>
    <property type="project" value="TreeGrafter"/>
</dbReference>
<sequence length="268" mass="29567">MDYGGFGLEILPCSLPGCRNRNTSNLGRASHLGLRRYRSWAYSLVDSSQVSTFLISILLIVYGSFRSLNMDCENQEKDKDGNPLPGSFNNSNSNSIQTIDSTQALFLPIGASVSLLVMFFFFDSVQVVFTICTAVLATIAFAFLLLPMCQYVTKPCAPVNKISFGCCGRFTLAELLSFSLSVLLVLIWVLTGHWLLMDALAMGLCVAMIAFVRLPSLKVSCLLLSGLLIYDVFWVRHAPIHNCPPSQLTYETLLRDTAARPCLQGQTH</sequence>
<evidence type="ECO:0000256" key="7">
    <source>
        <dbReference type="ARBA" id="ARBA00023136"/>
    </source>
</evidence>
<dbReference type="KEGG" id="ncc:104961044"/>
<name>A0A6I9PQ41_9TELE</name>
<evidence type="ECO:0000313" key="10">
    <source>
        <dbReference type="RefSeq" id="XP_010787551.1"/>
    </source>
</evidence>
<feature type="transmembrane region" description="Helical" evidence="8">
    <location>
        <begin position="170"/>
        <end position="188"/>
    </location>
</feature>
<evidence type="ECO:0000256" key="2">
    <source>
        <dbReference type="ARBA" id="ARBA00004366"/>
    </source>
</evidence>
<keyword evidence="4 8" id="KW-0812">Transmembrane</keyword>
<feature type="transmembrane region" description="Helical" evidence="8">
    <location>
        <begin position="40"/>
        <end position="62"/>
    </location>
</feature>